<evidence type="ECO:0000313" key="3">
    <source>
        <dbReference type="Proteomes" id="UP000283734"/>
    </source>
</evidence>
<accession>A0A418Y3L8</accession>
<comment type="caution">
    <text evidence="2">The sequence shown here is derived from an EMBL/GenBank/DDBJ whole genome shotgun (WGS) entry which is preliminary data.</text>
</comment>
<keyword evidence="2" id="KW-0808">Transferase</keyword>
<dbReference type="Pfam" id="PF08241">
    <property type="entry name" value="Methyltransf_11"/>
    <property type="match status" value="1"/>
</dbReference>
<reference evidence="2 3" key="1">
    <citation type="submission" date="2018-09" db="EMBL/GenBank/DDBJ databases">
        <title>Alcanivorax profundi sp. nov., isolated from 1000 m-depth seawater of the Mariana Trench.</title>
        <authorList>
            <person name="Liu J."/>
        </authorList>
    </citation>
    <scope>NUCLEOTIDE SEQUENCE [LARGE SCALE GENOMIC DNA]</scope>
    <source>
        <strain evidence="2 3">MTEO17</strain>
    </source>
</reference>
<keyword evidence="2" id="KW-0489">Methyltransferase</keyword>
<dbReference type="SUPFAM" id="SSF53335">
    <property type="entry name" value="S-adenosyl-L-methionine-dependent methyltransferases"/>
    <property type="match status" value="1"/>
</dbReference>
<dbReference type="Proteomes" id="UP000283734">
    <property type="component" value="Unassembled WGS sequence"/>
</dbReference>
<gene>
    <name evidence="2" type="ORF">D4A39_04700</name>
</gene>
<evidence type="ECO:0000313" key="2">
    <source>
        <dbReference type="EMBL" id="RJG20128.1"/>
    </source>
</evidence>
<sequence length="261" mass="29274">MQLPPLNRISFSPSAAGSEVMVRAFDQWLETEPGQAVLAAEAGMLNEWLRGQVGQRAVVAYSSRGQDLLRECPLRWHTSVAPPGFDGVAIQARPELLPFAKSSVDLMVLHHVLDFAQDPHQVLREASRAIAPGGKIALVGFHPLSMMGLARWFFWRERPGWSGRFYRPNRVTDWLQVLGFEVDGMASGFYTMPLSQHGRSRIRLLAWLGGVLWPRHGGTYLLVARKRAGMVKPLPSRQRKVPRNTVVPVPVARWGQQNRES</sequence>
<dbReference type="InterPro" id="IPR013216">
    <property type="entry name" value="Methyltransf_11"/>
</dbReference>
<dbReference type="GO" id="GO:0032259">
    <property type="term" value="P:methylation"/>
    <property type="evidence" value="ECO:0007669"/>
    <property type="project" value="UniProtKB-KW"/>
</dbReference>
<dbReference type="GO" id="GO:0008757">
    <property type="term" value="F:S-adenosylmethionine-dependent methyltransferase activity"/>
    <property type="evidence" value="ECO:0007669"/>
    <property type="project" value="InterPro"/>
</dbReference>
<dbReference type="Gene3D" id="3.40.50.150">
    <property type="entry name" value="Vaccinia Virus protein VP39"/>
    <property type="match status" value="1"/>
</dbReference>
<name>A0A418Y3L8_9GAMM</name>
<protein>
    <submittedName>
        <fullName evidence="2">Methyltransferase domain-containing protein</fullName>
    </submittedName>
</protein>
<dbReference type="AlphaFoldDB" id="A0A418Y3L8"/>
<dbReference type="OrthoDB" id="6191410at2"/>
<dbReference type="RefSeq" id="WP_119917578.1">
    <property type="nucleotide sequence ID" value="NZ_QYYA01000001.1"/>
</dbReference>
<evidence type="ECO:0000259" key="1">
    <source>
        <dbReference type="Pfam" id="PF08241"/>
    </source>
</evidence>
<dbReference type="CDD" id="cd02440">
    <property type="entry name" value="AdoMet_MTases"/>
    <property type="match status" value="1"/>
</dbReference>
<keyword evidence="3" id="KW-1185">Reference proteome</keyword>
<proteinExistence type="predicted"/>
<organism evidence="2 3">
    <name type="scientific">Alcanivorax profundi</name>
    <dbReference type="NCBI Taxonomy" id="2338368"/>
    <lineage>
        <taxon>Bacteria</taxon>
        <taxon>Pseudomonadati</taxon>
        <taxon>Pseudomonadota</taxon>
        <taxon>Gammaproteobacteria</taxon>
        <taxon>Oceanospirillales</taxon>
        <taxon>Alcanivoracaceae</taxon>
        <taxon>Alcanivorax</taxon>
    </lineage>
</organism>
<feature type="domain" description="Methyltransferase type 11" evidence="1">
    <location>
        <begin position="90"/>
        <end position="137"/>
    </location>
</feature>
<dbReference type="InterPro" id="IPR029063">
    <property type="entry name" value="SAM-dependent_MTases_sf"/>
</dbReference>
<dbReference type="EMBL" id="QYYA01000001">
    <property type="protein sequence ID" value="RJG20128.1"/>
    <property type="molecule type" value="Genomic_DNA"/>
</dbReference>